<evidence type="ECO:0000256" key="1">
    <source>
        <dbReference type="SAM" id="MobiDB-lite"/>
    </source>
</evidence>
<dbReference type="Proteomes" id="UP000249746">
    <property type="component" value="Unassembled WGS sequence"/>
</dbReference>
<feature type="non-terminal residue" evidence="2">
    <location>
        <position position="104"/>
    </location>
</feature>
<sequence>MGFNSASSTAFVNIEEKKFFIFANHKDVVDCNEIYERAVNKTGVSLDTLQNYQAYIFLNSTLLTGSTELPDNSFYFGEPNKEGNILQDKPSYYFSPSDESSGKG</sequence>
<feature type="region of interest" description="Disordered" evidence="1">
    <location>
        <begin position="80"/>
        <end position="104"/>
    </location>
</feature>
<keyword evidence="3" id="KW-1185">Reference proteome</keyword>
<dbReference type="AlphaFoldDB" id="A0A2W6MRG4"/>
<reference evidence="2 3" key="1">
    <citation type="submission" date="2017-03" db="EMBL/GenBank/DDBJ databases">
        <title>Genomic and clinical evidence uncovers the enterohepatic species Helicobacter valdiviensis as a potential human intestinal pathogen.</title>
        <authorList>
            <person name="Fresia P."/>
            <person name="Jara R."/>
            <person name="Sierra R."/>
            <person name="Ferres I."/>
            <person name="Greif G."/>
            <person name="Iraola G."/>
            <person name="Collado L."/>
        </authorList>
    </citation>
    <scope>NUCLEOTIDE SEQUENCE [LARGE SCALE GENOMIC DNA]</scope>
    <source>
        <strain evidence="2 3">WBE14</strain>
    </source>
</reference>
<evidence type="ECO:0000313" key="2">
    <source>
        <dbReference type="EMBL" id="PZT47167.1"/>
    </source>
</evidence>
<name>A0A2W6MRG4_9HELI</name>
<proteinExistence type="predicted"/>
<evidence type="ECO:0000313" key="3">
    <source>
        <dbReference type="Proteomes" id="UP000249746"/>
    </source>
</evidence>
<accession>A0A2W6MRG4</accession>
<comment type="caution">
    <text evidence="2">The sequence shown here is derived from an EMBL/GenBank/DDBJ whole genome shotgun (WGS) entry which is preliminary data.</text>
</comment>
<gene>
    <name evidence="2" type="ORF">B6S12_10515</name>
</gene>
<dbReference type="EMBL" id="NBIU01000079">
    <property type="protein sequence ID" value="PZT47167.1"/>
    <property type="molecule type" value="Genomic_DNA"/>
</dbReference>
<protein>
    <submittedName>
        <fullName evidence="2">Uncharacterized protein</fullName>
    </submittedName>
</protein>
<organism evidence="2 3">
    <name type="scientific">Helicobacter valdiviensis</name>
    <dbReference type="NCBI Taxonomy" id="1458358"/>
    <lineage>
        <taxon>Bacteria</taxon>
        <taxon>Pseudomonadati</taxon>
        <taxon>Campylobacterota</taxon>
        <taxon>Epsilonproteobacteria</taxon>
        <taxon>Campylobacterales</taxon>
        <taxon>Helicobacteraceae</taxon>
        <taxon>Helicobacter</taxon>
    </lineage>
</organism>